<keyword evidence="2" id="KW-0808">Transferase</keyword>
<dbReference type="SUPFAM" id="SSF53448">
    <property type="entry name" value="Nucleotide-diphospho-sugar transferases"/>
    <property type="match status" value="1"/>
</dbReference>
<evidence type="ECO:0000313" key="5">
    <source>
        <dbReference type="Proteomes" id="UP000050471"/>
    </source>
</evidence>
<dbReference type="AlphaFoldDB" id="A0A0P7JNL6"/>
<evidence type="ECO:0008006" key="6">
    <source>
        <dbReference type="Google" id="ProtNLM"/>
    </source>
</evidence>
<protein>
    <recommendedName>
        <fullName evidence="6">Glycosyl transferase</fullName>
    </recommendedName>
</protein>
<organism evidence="4 5">
    <name type="scientific">Aliiroseovarius crassostreae</name>
    <dbReference type="NCBI Taxonomy" id="154981"/>
    <lineage>
        <taxon>Bacteria</taxon>
        <taxon>Pseudomonadati</taxon>
        <taxon>Pseudomonadota</taxon>
        <taxon>Alphaproteobacteria</taxon>
        <taxon>Rhodobacterales</taxon>
        <taxon>Paracoccaceae</taxon>
        <taxon>Aliiroseovarius</taxon>
    </lineage>
</organism>
<keyword evidence="3" id="KW-0479">Metal-binding</keyword>
<name>A0A0P7JNL6_9RHOB</name>
<dbReference type="GO" id="GO:0016757">
    <property type="term" value="F:glycosyltransferase activity"/>
    <property type="evidence" value="ECO:0007669"/>
    <property type="project" value="UniProtKB-KW"/>
</dbReference>
<gene>
    <name evidence="4" type="ORF">AKJ29_00790</name>
</gene>
<sequence>MSGFTANRPAEHRQTILMCCDDNYFPFATLLAQQISDAFPERQFDICILYSGDFPQHPIIETLGLRLLEIEIPESWQGLATSKKITLAAYLRIIAPRLLADDYDRILYLDSDMIYQRGDIEKLIALDIGDHAVAAVRDNYQHRAPNRLAAEFKANNKSVAPYFNSGVLLIDVPKFIELGIEEKSFEWTKNREKGPRVKHDQRALNLALHGDWAELSPVWNWPCFHRYFFLTHFIDPCFIHFLSSRKPWRDVNGIYSATHVRVIHDHLAKHFPEAAKAMPERPKPGTEFGKWLWIFVRHALDYRRIAPYLNRFSGDFDVKTK</sequence>
<dbReference type="InterPro" id="IPR050748">
    <property type="entry name" value="Glycosyltrans_8_dom-fam"/>
</dbReference>
<accession>A0A0P7JNL6</accession>
<proteinExistence type="predicted"/>
<dbReference type="GO" id="GO:0046872">
    <property type="term" value="F:metal ion binding"/>
    <property type="evidence" value="ECO:0007669"/>
    <property type="project" value="UniProtKB-KW"/>
</dbReference>
<dbReference type="PANTHER" id="PTHR13778:SF47">
    <property type="entry name" value="LIPOPOLYSACCHARIDE 1,3-GALACTOSYLTRANSFERASE"/>
    <property type="match status" value="1"/>
</dbReference>
<dbReference type="OrthoDB" id="5672604at2"/>
<dbReference type="InterPro" id="IPR029044">
    <property type="entry name" value="Nucleotide-diphossugar_trans"/>
</dbReference>
<dbReference type="InterPro" id="IPR002495">
    <property type="entry name" value="Glyco_trans_8"/>
</dbReference>
<dbReference type="EMBL" id="LKBA01000011">
    <property type="protein sequence ID" value="KPN62743.1"/>
    <property type="molecule type" value="Genomic_DNA"/>
</dbReference>
<dbReference type="PANTHER" id="PTHR13778">
    <property type="entry name" value="GLYCOSYLTRANSFERASE 8 DOMAIN-CONTAINING PROTEIN"/>
    <property type="match status" value="1"/>
</dbReference>
<evidence type="ECO:0000313" key="4">
    <source>
        <dbReference type="EMBL" id="KPN62743.1"/>
    </source>
</evidence>
<dbReference type="Pfam" id="PF01501">
    <property type="entry name" value="Glyco_transf_8"/>
    <property type="match status" value="1"/>
</dbReference>
<dbReference type="Gene3D" id="3.90.550.10">
    <property type="entry name" value="Spore Coat Polysaccharide Biosynthesis Protein SpsA, Chain A"/>
    <property type="match status" value="1"/>
</dbReference>
<comment type="caution">
    <text evidence="4">The sequence shown here is derived from an EMBL/GenBank/DDBJ whole genome shotgun (WGS) entry which is preliminary data.</text>
</comment>
<evidence type="ECO:0000256" key="3">
    <source>
        <dbReference type="ARBA" id="ARBA00022723"/>
    </source>
</evidence>
<evidence type="ECO:0000256" key="1">
    <source>
        <dbReference type="ARBA" id="ARBA00022676"/>
    </source>
</evidence>
<dbReference type="STRING" id="154981.AKJ29_00790"/>
<dbReference type="Proteomes" id="UP000050471">
    <property type="component" value="Unassembled WGS sequence"/>
</dbReference>
<keyword evidence="1" id="KW-0328">Glycosyltransferase</keyword>
<dbReference type="CDD" id="cd04194">
    <property type="entry name" value="GT8_A4GalT_like"/>
    <property type="match status" value="1"/>
</dbReference>
<evidence type="ECO:0000256" key="2">
    <source>
        <dbReference type="ARBA" id="ARBA00022679"/>
    </source>
</evidence>
<keyword evidence="5" id="KW-1185">Reference proteome</keyword>
<dbReference type="RefSeq" id="WP_055191237.1">
    <property type="nucleotide sequence ID" value="NZ_CP080784.1"/>
</dbReference>
<reference evidence="4 5" key="1">
    <citation type="submission" date="2015-09" db="EMBL/GenBank/DDBJ databases">
        <title>Draft genome sequence of Aliiroseovarius crassostreae CV919-312TSm, the causative agent of Roseovarius Oyster Disease (formerly Juvenile Oyster Disease).</title>
        <authorList>
            <person name="Kessner L."/>
            <person name="Spinard E."/>
            <person name="Nelson D."/>
        </authorList>
    </citation>
    <scope>NUCLEOTIDE SEQUENCE [LARGE SCALE GENOMIC DNA]</scope>
    <source>
        <strain evidence="4 5">CV919-312</strain>
    </source>
</reference>